<dbReference type="PANTHER" id="PTHR31649:SF10">
    <property type="entry name" value="IP19903P-RELATED"/>
    <property type="match status" value="1"/>
</dbReference>
<proteinExistence type="predicted"/>
<dbReference type="EMBL" id="JADBJN010000003">
    <property type="protein sequence ID" value="KAG5673077.1"/>
    <property type="molecule type" value="Genomic_DNA"/>
</dbReference>
<comment type="caution">
    <text evidence="2">The sequence shown here is derived from an EMBL/GenBank/DDBJ whole genome shotgun (WGS) entry which is preliminary data.</text>
</comment>
<keyword evidence="1" id="KW-0732">Signal</keyword>
<organism evidence="2 3">
    <name type="scientific">Polypedilum vanderplanki</name>
    <name type="common">Sleeping chironomid midge</name>
    <dbReference type="NCBI Taxonomy" id="319348"/>
    <lineage>
        <taxon>Eukaryota</taxon>
        <taxon>Metazoa</taxon>
        <taxon>Ecdysozoa</taxon>
        <taxon>Arthropoda</taxon>
        <taxon>Hexapoda</taxon>
        <taxon>Insecta</taxon>
        <taxon>Pterygota</taxon>
        <taxon>Neoptera</taxon>
        <taxon>Endopterygota</taxon>
        <taxon>Diptera</taxon>
        <taxon>Nematocera</taxon>
        <taxon>Chironomoidea</taxon>
        <taxon>Chironomidae</taxon>
        <taxon>Chironominae</taxon>
        <taxon>Polypedilum</taxon>
        <taxon>Polypedilum</taxon>
    </lineage>
</organism>
<gene>
    <name evidence="2" type="ORF">PVAND_003152</name>
</gene>
<protein>
    <submittedName>
        <fullName evidence="2">Uncharacterized protein</fullName>
    </submittedName>
</protein>
<feature type="signal peptide" evidence="1">
    <location>
        <begin position="1"/>
        <end position="19"/>
    </location>
</feature>
<feature type="chain" id="PRO_5039951177" evidence="1">
    <location>
        <begin position="20"/>
        <end position="518"/>
    </location>
</feature>
<evidence type="ECO:0000256" key="1">
    <source>
        <dbReference type="SAM" id="SignalP"/>
    </source>
</evidence>
<dbReference type="InterPro" id="IPR006616">
    <property type="entry name" value="DM9_repeat"/>
</dbReference>
<dbReference type="Pfam" id="PF11901">
    <property type="entry name" value="DM9"/>
    <property type="match status" value="2"/>
</dbReference>
<reference evidence="2" key="1">
    <citation type="submission" date="2021-03" db="EMBL/GenBank/DDBJ databases">
        <title>Chromosome level genome of the anhydrobiotic midge Polypedilum vanderplanki.</title>
        <authorList>
            <person name="Yoshida Y."/>
            <person name="Kikawada T."/>
            <person name="Gusev O."/>
        </authorList>
    </citation>
    <scope>NUCLEOTIDE SEQUENCE</scope>
    <source>
        <strain evidence="2">NIAS01</strain>
        <tissue evidence="2">Whole body or cell culture</tissue>
    </source>
</reference>
<name>A0A9J6BU34_POLVA</name>
<accession>A0A9J6BU34</accession>
<evidence type="ECO:0000313" key="2">
    <source>
        <dbReference type="EMBL" id="KAG5673077.1"/>
    </source>
</evidence>
<dbReference type="OrthoDB" id="2148895at2759"/>
<dbReference type="Proteomes" id="UP001107558">
    <property type="component" value="Chromosome 3"/>
</dbReference>
<sequence>MNMKFFVFIFIFNAKYVISDSEEKIYSFECANKFYPYHLDNEPVEHGISAGQYAPGKEAYIALSVFNKIAYQITRLQLEPPGVILYNAAGPGIFSNDSNSIWYLYNNPNHKYKWVNSSHGQIVPFAIDVGYDVNKFDLYIGRIRKNDIVMIGLVIPAAGVMFYADENGFGKSATEGYEVLTCSSSKYEEKIPTPSLPASSFPNIDSPSGCVNNWLPYNNDNAPMKNGISAGLYGCDNQAYVGKGKTLDIFFPGRIQTTSPSGLYVNKQAKDFLMTNGSYYLANNLNYTYDWIVFDGSIPSNAVFVRNDVGSFFMLIARLKINGKMKIGWVAPPLAAFADENGNNQFYSDYEILVCDPWPKYQCTQQWRKFDVNSGQLNDSFSIDGSNYIGRILYKGINTCNYGLGRLQTNSGLYYINEVTRASVFDNSTKVEYLVKNQKDFYKWQPSRNGEKVKNALKFQNNQIYIGMTRINDNTVVGKVHFGKGLSFINPETNLQQFTSSYNVLTCYSAEENEEEFQ</sequence>
<dbReference type="AlphaFoldDB" id="A0A9J6BU34"/>
<keyword evidence="3" id="KW-1185">Reference proteome</keyword>
<evidence type="ECO:0000313" key="3">
    <source>
        <dbReference type="Proteomes" id="UP001107558"/>
    </source>
</evidence>
<dbReference type="PANTHER" id="PTHR31649">
    <property type="entry name" value="AGAP009604-PA"/>
    <property type="match status" value="1"/>
</dbReference>
<dbReference type="SMART" id="SM00696">
    <property type="entry name" value="DM9"/>
    <property type="match status" value="1"/>
</dbReference>